<organism evidence="1 2">
    <name type="scientific">Eubacterium segne</name>
    <dbReference type="NCBI Taxonomy" id="2763045"/>
    <lineage>
        <taxon>Bacteria</taxon>
        <taxon>Bacillati</taxon>
        <taxon>Bacillota</taxon>
        <taxon>Clostridia</taxon>
        <taxon>Eubacteriales</taxon>
        <taxon>Eubacteriaceae</taxon>
        <taxon>Eubacterium</taxon>
    </lineage>
</organism>
<protein>
    <submittedName>
        <fullName evidence="1">Metal-sensing transcriptional repressor</fullName>
    </submittedName>
</protein>
<name>A0ABR7F387_9FIRM</name>
<dbReference type="Pfam" id="PF02583">
    <property type="entry name" value="Trns_repr_metal"/>
    <property type="match status" value="1"/>
</dbReference>
<dbReference type="RefSeq" id="WP_021953009.1">
    <property type="nucleotide sequence ID" value="NZ_JACOOZ010000005.1"/>
</dbReference>
<gene>
    <name evidence="1" type="ORF">H8S00_08800</name>
</gene>
<dbReference type="EMBL" id="JACOOZ010000005">
    <property type="protein sequence ID" value="MBC5668078.1"/>
    <property type="molecule type" value="Genomic_DNA"/>
</dbReference>
<evidence type="ECO:0000313" key="1">
    <source>
        <dbReference type="EMBL" id="MBC5668078.1"/>
    </source>
</evidence>
<comment type="caution">
    <text evidence="1">The sequence shown here is derived from an EMBL/GenBank/DDBJ whole genome shotgun (WGS) entry which is preliminary data.</text>
</comment>
<dbReference type="PANTHER" id="PTHR33677">
    <property type="entry name" value="TRANSCRIPTIONAL REPRESSOR FRMR-RELATED"/>
    <property type="match status" value="1"/>
</dbReference>
<dbReference type="InterPro" id="IPR003735">
    <property type="entry name" value="Metal_Tscrpt_repr"/>
</dbReference>
<evidence type="ECO:0000313" key="2">
    <source>
        <dbReference type="Proteomes" id="UP000597877"/>
    </source>
</evidence>
<dbReference type="CDD" id="cd10156">
    <property type="entry name" value="FpFrmR-Cterm-like_DUF156"/>
    <property type="match status" value="1"/>
</dbReference>
<accession>A0ABR7F387</accession>
<dbReference type="PANTHER" id="PTHR33677:SF3">
    <property type="entry name" value="COPPER-SENSING TRANSCRIPTIONAL REPRESSOR RICR"/>
    <property type="match status" value="1"/>
</dbReference>
<proteinExistence type="predicted"/>
<sequence>MDKECCCAKTKIREDKEYKDLINRLNRIEGQVRGVKKMIENDAYCTDVLIQVSAITAALNSFNKILLSNHISTCVADNIKAGNMEVVDELVTTIQKLMK</sequence>
<reference evidence="1 2" key="1">
    <citation type="submission" date="2020-08" db="EMBL/GenBank/DDBJ databases">
        <title>Genome public.</title>
        <authorList>
            <person name="Liu C."/>
            <person name="Sun Q."/>
        </authorList>
    </citation>
    <scope>NUCLEOTIDE SEQUENCE [LARGE SCALE GENOMIC DNA]</scope>
    <source>
        <strain evidence="1 2">BX4</strain>
    </source>
</reference>
<dbReference type="Proteomes" id="UP000597877">
    <property type="component" value="Unassembled WGS sequence"/>
</dbReference>
<dbReference type="InterPro" id="IPR038390">
    <property type="entry name" value="Metal_Tscrpt_repr_sf"/>
</dbReference>
<dbReference type="Gene3D" id="1.20.58.1000">
    <property type="entry name" value="Metal-sensitive repressor, helix protomer"/>
    <property type="match status" value="1"/>
</dbReference>
<keyword evidence="2" id="KW-1185">Reference proteome</keyword>